<accession>A0A5D4T1J6</accession>
<feature type="compositionally biased region" description="Gly residues" evidence="1">
    <location>
        <begin position="105"/>
        <end position="114"/>
    </location>
</feature>
<feature type="region of interest" description="Disordered" evidence="1">
    <location>
        <begin position="73"/>
        <end position="114"/>
    </location>
</feature>
<sequence length="114" mass="12425">MTKTKKVLSSVSATIFALGMTGCGSNTEEVSSLPPEPLDDRCNEYEWDNEEGVYQCDDESSSHYRSYYHGGSFFGSKSSLKKDSSYKNYRNSSSFQSNTTPSKGFGSGSSYSGG</sequence>
<dbReference type="RefSeq" id="WP_148987053.1">
    <property type="nucleotide sequence ID" value="NZ_VTEV01000002.1"/>
</dbReference>
<dbReference type="GO" id="GO:0008483">
    <property type="term" value="F:transaminase activity"/>
    <property type="evidence" value="ECO:0007669"/>
    <property type="project" value="UniProtKB-KW"/>
</dbReference>
<comment type="caution">
    <text evidence="2">The sequence shown here is derived from an EMBL/GenBank/DDBJ whole genome shotgun (WGS) entry which is preliminary data.</text>
</comment>
<dbReference type="PROSITE" id="PS51257">
    <property type="entry name" value="PROKAR_LIPOPROTEIN"/>
    <property type="match status" value="1"/>
</dbReference>
<reference evidence="2 3" key="1">
    <citation type="submission" date="2019-08" db="EMBL/GenBank/DDBJ databases">
        <title>Bacillus genomes from the desert of Cuatro Cienegas, Coahuila.</title>
        <authorList>
            <person name="Olmedo-Alvarez G."/>
        </authorList>
    </citation>
    <scope>NUCLEOTIDE SEQUENCE [LARGE SCALE GENOMIC DNA]</scope>
    <source>
        <strain evidence="2 3">CH28_1T</strain>
    </source>
</reference>
<organism evidence="2 3">
    <name type="scientific">Sutcliffiella horikoshii</name>
    <dbReference type="NCBI Taxonomy" id="79883"/>
    <lineage>
        <taxon>Bacteria</taxon>
        <taxon>Bacillati</taxon>
        <taxon>Bacillota</taxon>
        <taxon>Bacilli</taxon>
        <taxon>Bacillales</taxon>
        <taxon>Bacillaceae</taxon>
        <taxon>Sutcliffiella</taxon>
    </lineage>
</organism>
<evidence type="ECO:0000256" key="1">
    <source>
        <dbReference type="SAM" id="MobiDB-lite"/>
    </source>
</evidence>
<evidence type="ECO:0000313" key="3">
    <source>
        <dbReference type="Proteomes" id="UP000322524"/>
    </source>
</evidence>
<keyword evidence="2" id="KW-0808">Transferase</keyword>
<feature type="compositionally biased region" description="Polar residues" evidence="1">
    <location>
        <begin position="88"/>
        <end position="101"/>
    </location>
</feature>
<dbReference type="EMBL" id="VTEV01000002">
    <property type="protein sequence ID" value="TYS69473.1"/>
    <property type="molecule type" value="Genomic_DNA"/>
</dbReference>
<dbReference type="Proteomes" id="UP000322524">
    <property type="component" value="Unassembled WGS sequence"/>
</dbReference>
<proteinExistence type="predicted"/>
<dbReference type="OrthoDB" id="2666077at2"/>
<evidence type="ECO:0000313" key="2">
    <source>
        <dbReference type="EMBL" id="TYS69473.1"/>
    </source>
</evidence>
<keyword evidence="2" id="KW-0032">Aminotransferase</keyword>
<gene>
    <name evidence="2" type="ORF">FZC76_04335</name>
</gene>
<protein>
    <submittedName>
        <fullName evidence="2">Aminotransferase yhxA</fullName>
    </submittedName>
</protein>
<dbReference type="AlphaFoldDB" id="A0A5D4T1J6"/>
<name>A0A5D4T1J6_9BACI</name>